<feature type="region of interest" description="Disordered" evidence="1">
    <location>
        <begin position="1"/>
        <end position="26"/>
    </location>
</feature>
<evidence type="ECO:0000313" key="2">
    <source>
        <dbReference type="Proteomes" id="UP000025227"/>
    </source>
</evidence>
<feature type="compositionally biased region" description="Polar residues" evidence="1">
    <location>
        <begin position="100"/>
        <end position="115"/>
    </location>
</feature>
<evidence type="ECO:0000256" key="1">
    <source>
        <dbReference type="SAM" id="MobiDB-lite"/>
    </source>
</evidence>
<feature type="compositionally biased region" description="Low complexity" evidence="1">
    <location>
        <begin position="56"/>
        <end position="71"/>
    </location>
</feature>
<evidence type="ECO:0000313" key="3">
    <source>
        <dbReference type="WBParaSite" id="HCON_00188385-00001"/>
    </source>
</evidence>
<name>A0A7I4Z4L6_HAECO</name>
<sequence length="154" mass="16405">MVRDTDSNILSNEKTSSSDEGSIEEQEPWENSYIILNLLASSFASHGDTQSDIENSDLISDSSPASSENSASIVSEFMVASNDESTSGSRGYMTIGPSVSGHSTSGKTTTYENPCTDCTSIEELNTGIPGRVEVGPATCENDENEMEVDVTQDD</sequence>
<feature type="region of interest" description="Disordered" evidence="1">
    <location>
        <begin position="83"/>
        <end position="115"/>
    </location>
</feature>
<feature type="compositionally biased region" description="Polar residues" evidence="1">
    <location>
        <begin position="7"/>
        <end position="20"/>
    </location>
</feature>
<feature type="region of interest" description="Disordered" evidence="1">
    <location>
        <begin position="46"/>
        <end position="71"/>
    </location>
</feature>
<dbReference type="OrthoDB" id="10483681at2759"/>
<proteinExistence type="predicted"/>
<dbReference type="Proteomes" id="UP000025227">
    <property type="component" value="Unplaced"/>
</dbReference>
<organism evidence="2 3">
    <name type="scientific">Haemonchus contortus</name>
    <name type="common">Barber pole worm</name>
    <dbReference type="NCBI Taxonomy" id="6289"/>
    <lineage>
        <taxon>Eukaryota</taxon>
        <taxon>Metazoa</taxon>
        <taxon>Ecdysozoa</taxon>
        <taxon>Nematoda</taxon>
        <taxon>Chromadorea</taxon>
        <taxon>Rhabditida</taxon>
        <taxon>Rhabditina</taxon>
        <taxon>Rhabditomorpha</taxon>
        <taxon>Strongyloidea</taxon>
        <taxon>Trichostrongylidae</taxon>
        <taxon>Haemonchus</taxon>
    </lineage>
</organism>
<dbReference type="AlphaFoldDB" id="A0A7I4Z4L6"/>
<dbReference type="OMA" id="MTIGPSV"/>
<protein>
    <submittedName>
        <fullName evidence="3">Uncharacterized protein</fullName>
    </submittedName>
</protein>
<dbReference type="WBParaSite" id="HCON_00188385-00001">
    <property type="protein sequence ID" value="HCON_00188385-00001"/>
    <property type="gene ID" value="HCON_00188385"/>
</dbReference>
<accession>A0A7I4Z4L6</accession>
<keyword evidence="2" id="KW-1185">Reference proteome</keyword>
<reference evidence="3" key="1">
    <citation type="submission" date="2020-12" db="UniProtKB">
        <authorList>
            <consortium name="WormBaseParasite"/>
        </authorList>
    </citation>
    <scope>IDENTIFICATION</scope>
    <source>
        <strain evidence="3">MHco3</strain>
    </source>
</reference>